<accession>A0ABW8AQ50</accession>
<organism evidence="2 3">
    <name type="scientific">Spongisporangium articulatum</name>
    <dbReference type="NCBI Taxonomy" id="3362603"/>
    <lineage>
        <taxon>Bacteria</taxon>
        <taxon>Bacillati</taxon>
        <taxon>Actinomycetota</taxon>
        <taxon>Actinomycetes</taxon>
        <taxon>Kineosporiales</taxon>
        <taxon>Kineosporiaceae</taxon>
        <taxon>Spongisporangium</taxon>
    </lineage>
</organism>
<keyword evidence="3" id="KW-1185">Reference proteome</keyword>
<dbReference type="Proteomes" id="UP001612915">
    <property type="component" value="Unassembled WGS sequence"/>
</dbReference>
<feature type="region of interest" description="Disordered" evidence="1">
    <location>
        <begin position="158"/>
        <end position="196"/>
    </location>
</feature>
<name>A0ABW8AQ50_9ACTN</name>
<evidence type="ECO:0000313" key="2">
    <source>
        <dbReference type="EMBL" id="MFI7588477.1"/>
    </source>
</evidence>
<evidence type="ECO:0000256" key="1">
    <source>
        <dbReference type="SAM" id="MobiDB-lite"/>
    </source>
</evidence>
<protein>
    <submittedName>
        <fullName evidence="2">Uncharacterized protein</fullName>
    </submittedName>
</protein>
<feature type="compositionally biased region" description="Basic residues" evidence="1">
    <location>
        <begin position="179"/>
        <end position="196"/>
    </location>
</feature>
<reference evidence="2 3" key="1">
    <citation type="submission" date="2024-10" db="EMBL/GenBank/DDBJ databases">
        <title>The Natural Products Discovery Center: Release of the First 8490 Sequenced Strains for Exploring Actinobacteria Biosynthetic Diversity.</title>
        <authorList>
            <person name="Kalkreuter E."/>
            <person name="Kautsar S.A."/>
            <person name="Yang D."/>
            <person name="Bader C.D."/>
            <person name="Teijaro C.N."/>
            <person name="Fluegel L."/>
            <person name="Davis C.M."/>
            <person name="Simpson J.R."/>
            <person name="Lauterbach L."/>
            <person name="Steele A.D."/>
            <person name="Gui C."/>
            <person name="Meng S."/>
            <person name="Li G."/>
            <person name="Viehrig K."/>
            <person name="Ye F."/>
            <person name="Su P."/>
            <person name="Kiefer A.F."/>
            <person name="Nichols A."/>
            <person name="Cepeda A.J."/>
            <person name="Yan W."/>
            <person name="Fan B."/>
            <person name="Jiang Y."/>
            <person name="Adhikari A."/>
            <person name="Zheng C.-J."/>
            <person name="Schuster L."/>
            <person name="Cowan T.M."/>
            <person name="Smanski M.J."/>
            <person name="Chevrette M.G."/>
            <person name="De Carvalho L.P.S."/>
            <person name="Shen B."/>
        </authorList>
    </citation>
    <scope>NUCLEOTIDE SEQUENCE [LARGE SCALE GENOMIC DNA]</scope>
    <source>
        <strain evidence="2 3">NPDC049639</strain>
    </source>
</reference>
<sequence>MTQPAAPPPTDRLVHRPLTPIEAALVVEACSKSDVVWLRPVEDARAVAAWHVWDGDAVHVVDRGGEQDLSAVVRPGLGGVVEVIVPSKETRARLLTFLAQTETLPNGSKRWHEVADKLAAARLNAAGAVAADQVERWVSQSLIHSFRPVALTTAVFGEEDEDDGRLPPPGGPGTTLTRRPFHLGRRRRRARRMSNG</sequence>
<dbReference type="EMBL" id="JBITLV010000005">
    <property type="protein sequence ID" value="MFI7588477.1"/>
    <property type="molecule type" value="Genomic_DNA"/>
</dbReference>
<comment type="caution">
    <text evidence="2">The sequence shown here is derived from an EMBL/GenBank/DDBJ whole genome shotgun (WGS) entry which is preliminary data.</text>
</comment>
<proteinExistence type="predicted"/>
<dbReference type="RefSeq" id="WP_398282191.1">
    <property type="nucleotide sequence ID" value="NZ_JBITLV010000005.1"/>
</dbReference>
<gene>
    <name evidence="2" type="ORF">ACIB24_15515</name>
</gene>
<evidence type="ECO:0000313" key="3">
    <source>
        <dbReference type="Proteomes" id="UP001612915"/>
    </source>
</evidence>